<organism evidence="1 2">
    <name type="scientific">Geoglobus ahangari</name>
    <dbReference type="NCBI Taxonomy" id="113653"/>
    <lineage>
        <taxon>Archaea</taxon>
        <taxon>Methanobacteriati</taxon>
        <taxon>Methanobacteriota</taxon>
        <taxon>Archaeoglobi</taxon>
        <taxon>Archaeoglobales</taxon>
        <taxon>Archaeoglobaceae</taxon>
        <taxon>Geoglobus</taxon>
    </lineage>
</organism>
<dbReference type="EMBL" id="CP011267">
    <property type="protein sequence ID" value="AKG92436.1"/>
    <property type="molecule type" value="Genomic_DNA"/>
</dbReference>
<dbReference type="KEGG" id="gah:GAH_00207"/>
<dbReference type="GeneID" id="24802795"/>
<evidence type="ECO:0000313" key="1">
    <source>
        <dbReference type="EMBL" id="AKG92436.1"/>
    </source>
</evidence>
<dbReference type="STRING" id="113653.GAH_00207"/>
<sequence>MNLASFLSSQSFRGLSKEQVNNLKEVVRTSAELHRIAGVKEKRVSRLDQDTIVIESGHQPNFLPYSGVLKKAFLAEWIERTLSESGLNTVSIFGIADYNLCTSKYLFQNRLPAVNKNGFVGFGLKKPRSREMWKRFNSLPKPEEEEWESLTQKLRSHYQNSGKEFAEMLIEEMWTSYHRGESLAEVNTILFIRLCRMLGIDVLFFRYSDLQERGVLRDSWEKVLEDFRQINAEYNKTVSQNPELGLKIIDERTAPFWYHCPCGGKVQTFHNGEVYAGECPVCGESYEIEDPLSEFQNLSPRAVPRNIIFSDGFGTSVFISGAGGGVRYGAVANAVSRALGFEAPRTIVWRSRDYYLGAAHRKVLREITRLLKVGESLNKENAISALKRLRSELALTGGEPKSLGSYRYSGTLLKIAANVFSTTPSIIDILSEYGPEHVRRAWGLALKDSEVRKTNTFPVEVERDVEYEEGARERYEVVKVLEKENLRADPLGILGGV</sequence>
<accession>A0A0F7DC92</accession>
<reference evidence="1 2" key="1">
    <citation type="submission" date="2015-04" db="EMBL/GenBank/DDBJ databases">
        <title>The complete genome sequence of the hyperthermophilic, obligate iron-reducing archaeon Geoglobus ahangari strain 234T.</title>
        <authorList>
            <person name="Manzella M.P."/>
            <person name="Holmes D.E."/>
            <person name="Rocheleau J.M."/>
            <person name="Chung A."/>
            <person name="Reguera G."/>
            <person name="Kashefi K."/>
        </authorList>
    </citation>
    <scope>NUCLEOTIDE SEQUENCE [LARGE SCALE GENOMIC DNA]</scope>
    <source>
        <strain evidence="1 2">234</strain>
    </source>
</reference>
<dbReference type="Proteomes" id="UP000034723">
    <property type="component" value="Chromosome"/>
</dbReference>
<gene>
    <name evidence="1" type="ORF">GAH_00207</name>
</gene>
<dbReference type="RefSeq" id="WP_156967340.1">
    <property type="nucleotide sequence ID" value="NZ_CP011267.1"/>
</dbReference>
<name>A0A0F7DC92_9EURY</name>
<keyword evidence="2" id="KW-1185">Reference proteome</keyword>
<dbReference type="InParanoid" id="A0A0F7DC92"/>
<dbReference type="AlphaFoldDB" id="A0A0F7DC92"/>
<evidence type="ECO:0000313" key="2">
    <source>
        <dbReference type="Proteomes" id="UP000034723"/>
    </source>
</evidence>
<proteinExistence type="predicted"/>
<dbReference type="HOGENOM" id="CLU_539276_0_0_2"/>
<protein>
    <submittedName>
        <fullName evidence="1">Uncharacterized protein</fullName>
    </submittedName>
</protein>
<dbReference type="Gene3D" id="3.40.50.620">
    <property type="entry name" value="HUPs"/>
    <property type="match status" value="1"/>
</dbReference>
<dbReference type="InterPro" id="IPR014729">
    <property type="entry name" value="Rossmann-like_a/b/a_fold"/>
</dbReference>
<dbReference type="OrthoDB" id="148186at2157"/>